<evidence type="ECO:0000256" key="1">
    <source>
        <dbReference type="ARBA" id="ARBA00001971"/>
    </source>
</evidence>
<keyword evidence="4 5" id="KW-0408">Iron</keyword>
<comment type="similarity">
    <text evidence="2 6">Belongs to the cytochrome P450 family.</text>
</comment>
<dbReference type="GeneID" id="36577675"/>
<dbReference type="PANTHER" id="PTHR24305:SF166">
    <property type="entry name" value="CYTOCHROME P450 12A4, MITOCHONDRIAL-RELATED"/>
    <property type="match status" value="1"/>
</dbReference>
<dbReference type="InterPro" id="IPR017972">
    <property type="entry name" value="Cyt_P450_CS"/>
</dbReference>
<proteinExistence type="inferred from homology"/>
<evidence type="ECO:0000256" key="2">
    <source>
        <dbReference type="ARBA" id="ARBA00010617"/>
    </source>
</evidence>
<evidence type="ECO:0000256" key="5">
    <source>
        <dbReference type="PIRSR" id="PIRSR602401-1"/>
    </source>
</evidence>
<dbReference type="InterPro" id="IPR001128">
    <property type="entry name" value="Cyt_P450"/>
</dbReference>
<dbReference type="GO" id="GO:0004497">
    <property type="term" value="F:monooxygenase activity"/>
    <property type="evidence" value="ECO:0007669"/>
    <property type="project" value="UniProtKB-KW"/>
</dbReference>
<evidence type="ECO:0008006" key="9">
    <source>
        <dbReference type="Google" id="ProtNLM"/>
    </source>
</evidence>
<keyword evidence="5 6" id="KW-0349">Heme</keyword>
<feature type="non-terminal residue" evidence="7">
    <location>
        <position position="1"/>
    </location>
</feature>
<dbReference type="Proteomes" id="UP000241818">
    <property type="component" value="Unassembled WGS sequence"/>
</dbReference>
<evidence type="ECO:0000313" key="8">
    <source>
        <dbReference type="Proteomes" id="UP000241818"/>
    </source>
</evidence>
<dbReference type="InParanoid" id="A0A2T3B8C3"/>
<dbReference type="PROSITE" id="PS00086">
    <property type="entry name" value="CYTOCHROME_P450"/>
    <property type="match status" value="1"/>
</dbReference>
<organism evidence="7 8">
    <name type="scientific">Amorphotheca resinae ATCC 22711</name>
    <dbReference type="NCBI Taxonomy" id="857342"/>
    <lineage>
        <taxon>Eukaryota</taxon>
        <taxon>Fungi</taxon>
        <taxon>Dikarya</taxon>
        <taxon>Ascomycota</taxon>
        <taxon>Pezizomycotina</taxon>
        <taxon>Leotiomycetes</taxon>
        <taxon>Helotiales</taxon>
        <taxon>Amorphothecaceae</taxon>
        <taxon>Amorphotheca</taxon>
    </lineage>
</organism>
<dbReference type="GO" id="GO:0005506">
    <property type="term" value="F:iron ion binding"/>
    <property type="evidence" value="ECO:0007669"/>
    <property type="project" value="InterPro"/>
</dbReference>
<feature type="binding site" description="axial binding residue" evidence="5">
    <location>
        <position position="383"/>
    </location>
    <ligand>
        <name>heme</name>
        <dbReference type="ChEBI" id="CHEBI:30413"/>
    </ligand>
    <ligandPart>
        <name>Fe</name>
        <dbReference type="ChEBI" id="CHEBI:18248"/>
    </ligandPart>
</feature>
<evidence type="ECO:0000256" key="3">
    <source>
        <dbReference type="ARBA" id="ARBA00022723"/>
    </source>
</evidence>
<accession>A0A2T3B8C3</accession>
<dbReference type="InterPro" id="IPR036396">
    <property type="entry name" value="Cyt_P450_sf"/>
</dbReference>
<dbReference type="STRING" id="857342.A0A2T3B8C3"/>
<keyword evidence="3 5" id="KW-0479">Metal-binding</keyword>
<sequence>IPGPFITRFSKLPLLYKTITLNRTRYIHDLHQKYGPIVRLAPDEISVNDPPSVGPVYNYEKTHFYNAFEAFGAKNMFSTPDRRNHSGRRKNLGAEYTRTYILRPEHLSVIYDRARQMMASIKDNSTVDVFYLFNYLAQDVISGFFFGDKNGSHLLLGEDTSVFNSWHRRRHTFHWLAELPNVTQLIYRTGLARLIPGFQIAVRGEREVNEMIVKWIDRCDPDKAHLLTKLVSTGMPRPEIAAEVMDHMGAGHETTGTTLTFMIDHLSKNPEQQAKLHAELQNVDLNDFAAVDKLPYLHGVVLETLRLYSSIPASEPRVIPVGGARILDKNIPAGTVISAQPYSMHREPAYFQAPLAFIPERWNNPTPEAKTAWMAFGKGTRGCIGQNIAMVTIKVAVSHLYKTFET</sequence>
<evidence type="ECO:0000256" key="4">
    <source>
        <dbReference type="ARBA" id="ARBA00023004"/>
    </source>
</evidence>
<name>A0A2T3B8C3_AMORE</name>
<dbReference type="Gene3D" id="1.10.630.10">
    <property type="entry name" value="Cytochrome P450"/>
    <property type="match status" value="1"/>
</dbReference>
<keyword evidence="8" id="KW-1185">Reference proteome</keyword>
<dbReference type="SUPFAM" id="SSF48264">
    <property type="entry name" value="Cytochrome P450"/>
    <property type="match status" value="1"/>
</dbReference>
<keyword evidence="6" id="KW-0560">Oxidoreductase</keyword>
<dbReference type="EMBL" id="KZ679008">
    <property type="protein sequence ID" value="PSS23091.1"/>
    <property type="molecule type" value="Genomic_DNA"/>
</dbReference>
<comment type="cofactor">
    <cofactor evidence="1 5">
        <name>heme</name>
        <dbReference type="ChEBI" id="CHEBI:30413"/>
    </cofactor>
</comment>
<dbReference type="PANTHER" id="PTHR24305">
    <property type="entry name" value="CYTOCHROME P450"/>
    <property type="match status" value="1"/>
</dbReference>
<dbReference type="InterPro" id="IPR002401">
    <property type="entry name" value="Cyt_P450_E_grp-I"/>
</dbReference>
<dbReference type="PRINTS" id="PR00385">
    <property type="entry name" value="P450"/>
</dbReference>
<reference evidence="7 8" key="1">
    <citation type="journal article" date="2018" name="New Phytol.">
        <title>Comparative genomics and transcriptomics depict ericoid mycorrhizal fungi as versatile saprotrophs and plant mutualists.</title>
        <authorList>
            <person name="Martino E."/>
            <person name="Morin E."/>
            <person name="Grelet G.A."/>
            <person name="Kuo A."/>
            <person name="Kohler A."/>
            <person name="Daghino S."/>
            <person name="Barry K.W."/>
            <person name="Cichocki N."/>
            <person name="Clum A."/>
            <person name="Dockter R.B."/>
            <person name="Hainaut M."/>
            <person name="Kuo R.C."/>
            <person name="LaButti K."/>
            <person name="Lindahl B.D."/>
            <person name="Lindquist E.A."/>
            <person name="Lipzen A."/>
            <person name="Khouja H.R."/>
            <person name="Magnuson J."/>
            <person name="Murat C."/>
            <person name="Ohm R.A."/>
            <person name="Singer S.W."/>
            <person name="Spatafora J.W."/>
            <person name="Wang M."/>
            <person name="Veneault-Fourrey C."/>
            <person name="Henrissat B."/>
            <person name="Grigoriev I.V."/>
            <person name="Martin F.M."/>
            <person name="Perotto S."/>
        </authorList>
    </citation>
    <scope>NUCLEOTIDE SEQUENCE [LARGE SCALE GENOMIC DNA]</scope>
    <source>
        <strain evidence="7 8">ATCC 22711</strain>
    </source>
</reference>
<dbReference type="RefSeq" id="XP_024723137.1">
    <property type="nucleotide sequence ID" value="XM_024869594.1"/>
</dbReference>
<dbReference type="AlphaFoldDB" id="A0A2T3B8C3"/>
<dbReference type="OrthoDB" id="1470350at2759"/>
<dbReference type="GO" id="GO:0020037">
    <property type="term" value="F:heme binding"/>
    <property type="evidence" value="ECO:0007669"/>
    <property type="project" value="InterPro"/>
</dbReference>
<evidence type="ECO:0000313" key="7">
    <source>
        <dbReference type="EMBL" id="PSS23091.1"/>
    </source>
</evidence>
<dbReference type="Pfam" id="PF00067">
    <property type="entry name" value="p450"/>
    <property type="match status" value="1"/>
</dbReference>
<feature type="non-terminal residue" evidence="7">
    <location>
        <position position="406"/>
    </location>
</feature>
<evidence type="ECO:0000256" key="6">
    <source>
        <dbReference type="RuleBase" id="RU000461"/>
    </source>
</evidence>
<keyword evidence="6" id="KW-0503">Monooxygenase</keyword>
<dbReference type="InterPro" id="IPR050121">
    <property type="entry name" value="Cytochrome_P450_monoxygenase"/>
</dbReference>
<protein>
    <recommendedName>
        <fullName evidence="9">Cytochrome P450</fullName>
    </recommendedName>
</protein>
<gene>
    <name evidence="7" type="ORF">M430DRAFT_80408</name>
</gene>
<dbReference type="GO" id="GO:0016705">
    <property type="term" value="F:oxidoreductase activity, acting on paired donors, with incorporation or reduction of molecular oxygen"/>
    <property type="evidence" value="ECO:0007669"/>
    <property type="project" value="InterPro"/>
</dbReference>
<dbReference type="PRINTS" id="PR00463">
    <property type="entry name" value="EP450I"/>
</dbReference>